<organism evidence="4 5">
    <name type="scientific">Actinia tenebrosa</name>
    <name type="common">Australian red waratah sea anemone</name>
    <dbReference type="NCBI Taxonomy" id="6105"/>
    <lineage>
        <taxon>Eukaryota</taxon>
        <taxon>Metazoa</taxon>
        <taxon>Cnidaria</taxon>
        <taxon>Anthozoa</taxon>
        <taxon>Hexacorallia</taxon>
        <taxon>Actiniaria</taxon>
        <taxon>Actiniidae</taxon>
        <taxon>Actinia</taxon>
    </lineage>
</organism>
<dbReference type="InterPro" id="IPR027417">
    <property type="entry name" value="P-loop_NTPase"/>
</dbReference>
<gene>
    <name evidence="5" type="primary">LOC116287452</name>
</gene>
<dbReference type="NCBIfam" id="NF040713">
    <property type="entry name" value="ZapE"/>
    <property type="match status" value="1"/>
</dbReference>
<evidence type="ECO:0000313" key="5">
    <source>
        <dbReference type="RefSeq" id="XP_031549994.1"/>
    </source>
</evidence>
<dbReference type="GO" id="GO:0005739">
    <property type="term" value="C:mitochondrion"/>
    <property type="evidence" value="ECO:0007669"/>
    <property type="project" value="TreeGrafter"/>
</dbReference>
<sequence>MAAVWRFPNGVKLSQNILGFLKISLRFNSAAGTAPIHSNLNCGSQAGPLVVYDDMVANGNLNKNDNQRKIVENLQELFVKVQTYQPNPGGTLSKIFGFGKSKKAPKGIYLHGSVGCGKTMLMDLFYESVPVDKKVRVHFNSFMLDVHSRIHKQKKLLPPRDPQSIRSQPFDPIPPVATEISQESWLLCFDEFQVTDIADAMILKKLFTVLFDKGVIVVATSNRHPDDLYKHGLQRSNFVPFIPILKNRCKVLCLDSGIDYRLIDISNVGKVYFSSYDENSTKELDWIFSNIAEQEAVSGRCEIEAKDIEISKGGRTIHAPITCGRLADFTFEQLCMKPVGAADYLALCKHFDVIILRDIPQMTLYRKTEARRFITLIDALYDNRVRLVCSAQASPADLFQASPLSQKDIEDQRMLIDDLQLTSADDIDINASIFTAEEEIFAFERTISRMMEMQKEEYWNSPGMRTDKHD</sequence>
<keyword evidence="4" id="KW-1185">Reference proteome</keyword>
<evidence type="ECO:0000256" key="1">
    <source>
        <dbReference type="ARBA" id="ARBA00010322"/>
    </source>
</evidence>
<dbReference type="GO" id="GO:0016887">
    <property type="term" value="F:ATP hydrolysis activity"/>
    <property type="evidence" value="ECO:0007669"/>
    <property type="project" value="InterPro"/>
</dbReference>
<keyword evidence="2" id="KW-0547">Nucleotide-binding</keyword>
<evidence type="ECO:0000256" key="2">
    <source>
        <dbReference type="ARBA" id="ARBA00022741"/>
    </source>
</evidence>
<evidence type="ECO:0000256" key="3">
    <source>
        <dbReference type="ARBA" id="ARBA00022840"/>
    </source>
</evidence>
<dbReference type="InterPro" id="IPR005654">
    <property type="entry name" value="ATPase_AFG1-like"/>
</dbReference>
<dbReference type="FunFam" id="3.40.50.300:FF:003041">
    <property type="entry name" value="Predicted protein"/>
    <property type="match status" value="1"/>
</dbReference>
<dbReference type="AlphaFoldDB" id="A0A6P8H0N3"/>
<dbReference type="RefSeq" id="XP_031549994.1">
    <property type="nucleotide sequence ID" value="XM_031694134.1"/>
</dbReference>
<dbReference type="PANTHER" id="PTHR12169:SF6">
    <property type="entry name" value="AFG1-LIKE ATPASE"/>
    <property type="match status" value="1"/>
</dbReference>
<name>A0A6P8H0N3_ACTTE</name>
<protein>
    <submittedName>
        <fullName evidence="5">AFG1-like ATPase</fullName>
    </submittedName>
</protein>
<dbReference type="PANTHER" id="PTHR12169">
    <property type="entry name" value="ATPASE N2B"/>
    <property type="match status" value="1"/>
</dbReference>
<dbReference type="KEGG" id="aten:116287452"/>
<dbReference type="InParanoid" id="A0A6P8H0N3"/>
<dbReference type="OrthoDB" id="548867at2759"/>
<dbReference type="FunCoup" id="A0A6P8H0N3">
    <property type="interactions" value="2434"/>
</dbReference>
<proteinExistence type="inferred from homology"/>
<dbReference type="Gene3D" id="3.40.50.300">
    <property type="entry name" value="P-loop containing nucleotide triphosphate hydrolases"/>
    <property type="match status" value="1"/>
</dbReference>
<dbReference type="Proteomes" id="UP000515163">
    <property type="component" value="Unplaced"/>
</dbReference>
<evidence type="ECO:0000313" key="4">
    <source>
        <dbReference type="Proteomes" id="UP000515163"/>
    </source>
</evidence>
<dbReference type="Pfam" id="PF03969">
    <property type="entry name" value="AFG1_ATPase"/>
    <property type="match status" value="1"/>
</dbReference>
<comment type="similarity">
    <text evidence="1">Belongs to the AFG1 ATPase family.</text>
</comment>
<dbReference type="SUPFAM" id="SSF52540">
    <property type="entry name" value="P-loop containing nucleoside triphosphate hydrolases"/>
    <property type="match status" value="1"/>
</dbReference>
<dbReference type="GeneID" id="116287452"/>
<dbReference type="GO" id="GO:0005524">
    <property type="term" value="F:ATP binding"/>
    <property type="evidence" value="ECO:0007669"/>
    <property type="project" value="UniProtKB-KW"/>
</dbReference>
<reference evidence="5" key="1">
    <citation type="submission" date="2025-08" db="UniProtKB">
        <authorList>
            <consortium name="RefSeq"/>
        </authorList>
    </citation>
    <scope>IDENTIFICATION</scope>
    <source>
        <tissue evidence="5">Tentacle</tissue>
    </source>
</reference>
<keyword evidence="3" id="KW-0067">ATP-binding</keyword>
<accession>A0A6P8H0N3</accession>